<dbReference type="Gene3D" id="1.20.1070.10">
    <property type="entry name" value="Rhodopsin 7-helix transmembrane proteins"/>
    <property type="match status" value="1"/>
</dbReference>
<keyword evidence="6" id="KW-0472">Membrane</keyword>
<protein>
    <submittedName>
        <fullName evidence="12">Uncharacterized protein</fullName>
    </submittedName>
</protein>
<evidence type="ECO:0000256" key="9">
    <source>
        <dbReference type="ARBA" id="ARBA00023180"/>
    </source>
</evidence>
<evidence type="ECO:0000256" key="4">
    <source>
        <dbReference type="ARBA" id="ARBA00022989"/>
    </source>
</evidence>
<keyword evidence="5" id="KW-0297">G-protein coupled receptor</keyword>
<reference evidence="12" key="1">
    <citation type="submission" date="2025-08" db="UniProtKB">
        <authorList>
            <consortium name="Ensembl"/>
        </authorList>
    </citation>
    <scope>IDENTIFICATION</scope>
</reference>
<evidence type="ECO:0000256" key="7">
    <source>
        <dbReference type="ARBA" id="ARBA00023157"/>
    </source>
</evidence>
<dbReference type="PANTHER" id="PTHR24225:SF0">
    <property type="entry name" value="N-FORMYL PEPTIDE RECEPTOR 2"/>
    <property type="match status" value="1"/>
</dbReference>
<dbReference type="InterPro" id="IPR017452">
    <property type="entry name" value="GPCR_Rhodpsn_7TM"/>
</dbReference>
<keyword evidence="9" id="KW-0325">Glycoprotein</keyword>
<dbReference type="GO" id="GO:0007204">
    <property type="term" value="P:positive regulation of cytosolic calcium ion concentration"/>
    <property type="evidence" value="ECO:0007669"/>
    <property type="project" value="TreeGrafter"/>
</dbReference>
<dbReference type="PANTHER" id="PTHR24225">
    <property type="entry name" value="CHEMOTACTIC RECEPTOR"/>
    <property type="match status" value="1"/>
</dbReference>
<keyword evidence="7" id="KW-1015">Disulfide bond</keyword>
<dbReference type="AlphaFoldDB" id="A0A8C3H686"/>
<dbReference type="SUPFAM" id="SSF81321">
    <property type="entry name" value="Family A G protein-coupled receptor-like"/>
    <property type="match status" value="1"/>
</dbReference>
<evidence type="ECO:0000256" key="10">
    <source>
        <dbReference type="ARBA" id="ARBA00023224"/>
    </source>
</evidence>
<evidence type="ECO:0000256" key="3">
    <source>
        <dbReference type="ARBA" id="ARBA00022692"/>
    </source>
</evidence>
<evidence type="ECO:0000313" key="12">
    <source>
        <dbReference type="Ensembl" id="ENSCPBP00000003569.1"/>
    </source>
</evidence>
<name>A0A8C3H686_CHRPI</name>
<dbReference type="PROSITE" id="PS50262">
    <property type="entry name" value="G_PROTEIN_RECEP_F1_2"/>
    <property type="match status" value="1"/>
</dbReference>
<dbReference type="GO" id="GO:0006954">
    <property type="term" value="P:inflammatory response"/>
    <property type="evidence" value="ECO:0007669"/>
    <property type="project" value="TreeGrafter"/>
</dbReference>
<keyword evidence="2" id="KW-1003">Cell membrane</keyword>
<dbReference type="GO" id="GO:0004875">
    <property type="term" value="F:complement receptor activity"/>
    <property type="evidence" value="ECO:0007669"/>
    <property type="project" value="TreeGrafter"/>
</dbReference>
<keyword evidence="4" id="KW-1133">Transmembrane helix</keyword>
<evidence type="ECO:0000256" key="8">
    <source>
        <dbReference type="ARBA" id="ARBA00023170"/>
    </source>
</evidence>
<dbReference type="OrthoDB" id="6088892at2759"/>
<dbReference type="CDD" id="cd15116">
    <property type="entry name" value="7tmA_CMKLR1"/>
    <property type="match status" value="1"/>
</dbReference>
<evidence type="ECO:0000256" key="11">
    <source>
        <dbReference type="ARBA" id="ARBA00025736"/>
    </source>
</evidence>
<dbReference type="GO" id="GO:0004982">
    <property type="term" value="F:N-formyl peptide receptor activity"/>
    <property type="evidence" value="ECO:0007669"/>
    <property type="project" value="TreeGrafter"/>
</dbReference>
<dbReference type="InterPro" id="IPR000826">
    <property type="entry name" value="Formyl_rcpt-rel"/>
</dbReference>
<evidence type="ECO:0000256" key="1">
    <source>
        <dbReference type="ARBA" id="ARBA00004651"/>
    </source>
</evidence>
<dbReference type="PRINTS" id="PR00526">
    <property type="entry name" value="FMETLEUPHER"/>
</dbReference>
<keyword evidence="13" id="KW-1185">Reference proteome</keyword>
<evidence type="ECO:0000256" key="6">
    <source>
        <dbReference type="ARBA" id="ARBA00023136"/>
    </source>
</evidence>
<proteinExistence type="inferred from homology"/>
<comment type="similarity">
    <text evidence="11">Belongs to the chemokine-like receptor (CMKLR) family.</text>
</comment>
<organism evidence="12 13">
    <name type="scientific">Chrysemys picta bellii</name>
    <name type="common">Western painted turtle</name>
    <name type="synonym">Emys bellii</name>
    <dbReference type="NCBI Taxonomy" id="8478"/>
    <lineage>
        <taxon>Eukaryota</taxon>
        <taxon>Metazoa</taxon>
        <taxon>Chordata</taxon>
        <taxon>Craniata</taxon>
        <taxon>Vertebrata</taxon>
        <taxon>Euteleostomi</taxon>
        <taxon>Archelosauria</taxon>
        <taxon>Testudinata</taxon>
        <taxon>Testudines</taxon>
        <taxon>Cryptodira</taxon>
        <taxon>Durocryptodira</taxon>
        <taxon>Testudinoidea</taxon>
        <taxon>Emydidae</taxon>
        <taxon>Chrysemys</taxon>
    </lineage>
</organism>
<sequence length="386" mass="43799">MDELCWCLTGGERGKTERIEDIPMAVKGTSLPTTLLDIFTTSYYDSPNYNHKDADRKQVLVSSIHVVSMVIYSIAFVLGVTGNGLVIFITGFRMKRTVNTIWFLNLAVADFIFTFFLPFSVALTALDFHWPFGRAWCKINTTLAFLNLYASVYLLMVIIIDRCISVVRPVWAENHRTPRLAFLVALGVWVVALALCSPNLYFRDTAPSRYNKNITNCYNNFDTAGEGATEEQRKKRFNTNHRAMIISRFILGFVIPFTVIVCCYFAILAKLRRNRLARSGKPFKVIAAVIVAFFLCWLPYHIFSFLQMNRTPSLDTAIIAGLPLTASLAFINSCLNPILYVFMGQDFKEKVRRSFFSAFERAFSEEAASTTANMKSKSTDMDSEVF</sequence>
<dbReference type="OMA" id="FLHMFAS"/>
<evidence type="ECO:0000256" key="2">
    <source>
        <dbReference type="ARBA" id="ARBA00022475"/>
    </source>
</evidence>
<dbReference type="GeneTree" id="ENSGT01020000230438"/>
<reference evidence="12" key="2">
    <citation type="submission" date="2025-09" db="UniProtKB">
        <authorList>
            <consortium name="Ensembl"/>
        </authorList>
    </citation>
    <scope>IDENTIFICATION</scope>
</reference>
<evidence type="ECO:0000256" key="5">
    <source>
        <dbReference type="ARBA" id="ARBA00023040"/>
    </source>
</evidence>
<dbReference type="PRINTS" id="PR00237">
    <property type="entry name" value="GPCRRHODOPSN"/>
</dbReference>
<comment type="subcellular location">
    <subcellularLocation>
        <location evidence="1">Cell membrane</location>
        <topology evidence="1">Multi-pass membrane protein</topology>
    </subcellularLocation>
</comment>
<dbReference type="GO" id="GO:0005886">
    <property type="term" value="C:plasma membrane"/>
    <property type="evidence" value="ECO:0007669"/>
    <property type="project" value="UniProtKB-SubCell"/>
</dbReference>
<evidence type="ECO:0000313" key="13">
    <source>
        <dbReference type="Proteomes" id="UP000694380"/>
    </source>
</evidence>
<dbReference type="GO" id="GO:0007200">
    <property type="term" value="P:phospholipase C-activating G protein-coupled receptor signaling pathway"/>
    <property type="evidence" value="ECO:0007669"/>
    <property type="project" value="TreeGrafter"/>
</dbReference>
<dbReference type="Ensembl" id="ENSCPBT00000004361.1">
    <property type="protein sequence ID" value="ENSCPBP00000003569.1"/>
    <property type="gene ID" value="ENSCPBG00000002907.1"/>
</dbReference>
<dbReference type="FunFam" id="1.20.1070.10:FF:000034">
    <property type="entry name" value="G-protein coupled receptor 1"/>
    <property type="match status" value="1"/>
</dbReference>
<keyword evidence="10" id="KW-0807">Transducer</keyword>
<accession>A0A8C3H686</accession>
<dbReference type="Pfam" id="PF00001">
    <property type="entry name" value="7tm_1"/>
    <property type="match status" value="1"/>
</dbReference>
<keyword evidence="3" id="KW-0812">Transmembrane</keyword>
<dbReference type="InterPro" id="IPR000276">
    <property type="entry name" value="GPCR_Rhodpsn"/>
</dbReference>
<dbReference type="Proteomes" id="UP000694380">
    <property type="component" value="Unplaced"/>
</dbReference>
<keyword evidence="8" id="KW-0675">Receptor</keyword>